<dbReference type="InParanoid" id="A0A2K2CM59"/>
<evidence type="ECO:0000256" key="1">
    <source>
        <dbReference type="SAM" id="MobiDB-lite"/>
    </source>
</evidence>
<reference evidence="3" key="3">
    <citation type="submission" date="2018-08" db="UniProtKB">
        <authorList>
            <consortium name="EnsemblPlants"/>
        </authorList>
    </citation>
    <scope>IDENTIFICATION</scope>
    <source>
        <strain evidence="3">cv. Bd21</strain>
    </source>
</reference>
<gene>
    <name evidence="2" type="ORF">BRADI_4g11557v3</name>
</gene>
<protein>
    <submittedName>
        <fullName evidence="2 3">Uncharacterized protein</fullName>
    </submittedName>
</protein>
<dbReference type="EnsemblPlants" id="PNT63112">
    <property type="protein sequence ID" value="PNT63112"/>
    <property type="gene ID" value="BRADI_4g11557v3"/>
</dbReference>
<keyword evidence="4" id="KW-1185">Reference proteome</keyword>
<name>A0A2K2CM59_BRADI</name>
<reference evidence="2 3" key="1">
    <citation type="journal article" date="2010" name="Nature">
        <title>Genome sequencing and analysis of the model grass Brachypodium distachyon.</title>
        <authorList>
            <consortium name="International Brachypodium Initiative"/>
        </authorList>
    </citation>
    <scope>NUCLEOTIDE SEQUENCE [LARGE SCALE GENOMIC DNA]</scope>
    <source>
        <strain evidence="2 3">Bd21</strain>
    </source>
</reference>
<evidence type="ECO:0000313" key="3">
    <source>
        <dbReference type="EnsemblPlants" id="PNT63112"/>
    </source>
</evidence>
<evidence type="ECO:0000313" key="4">
    <source>
        <dbReference type="Proteomes" id="UP000008810"/>
    </source>
</evidence>
<feature type="non-terminal residue" evidence="2">
    <location>
        <position position="1"/>
    </location>
</feature>
<reference evidence="2" key="2">
    <citation type="submission" date="2017-06" db="EMBL/GenBank/DDBJ databases">
        <title>WGS assembly of Brachypodium distachyon.</title>
        <authorList>
            <consortium name="The International Brachypodium Initiative"/>
            <person name="Lucas S."/>
            <person name="Harmon-Smith M."/>
            <person name="Lail K."/>
            <person name="Tice H."/>
            <person name="Grimwood J."/>
            <person name="Bruce D."/>
            <person name="Barry K."/>
            <person name="Shu S."/>
            <person name="Lindquist E."/>
            <person name="Wang M."/>
            <person name="Pitluck S."/>
            <person name="Vogel J.P."/>
            <person name="Garvin D.F."/>
            <person name="Mockler T.C."/>
            <person name="Schmutz J."/>
            <person name="Rokhsar D."/>
            <person name="Bevan M.W."/>
        </authorList>
    </citation>
    <scope>NUCLEOTIDE SEQUENCE</scope>
    <source>
        <strain evidence="2">Bd21</strain>
    </source>
</reference>
<feature type="region of interest" description="Disordered" evidence="1">
    <location>
        <begin position="67"/>
        <end position="117"/>
    </location>
</feature>
<proteinExistence type="predicted"/>
<dbReference type="EMBL" id="CM000883">
    <property type="protein sequence ID" value="PNT63112.1"/>
    <property type="molecule type" value="Genomic_DNA"/>
</dbReference>
<dbReference type="AlphaFoldDB" id="A0A2K2CM59"/>
<feature type="compositionally biased region" description="Pro residues" evidence="1">
    <location>
        <begin position="79"/>
        <end position="101"/>
    </location>
</feature>
<organism evidence="2">
    <name type="scientific">Brachypodium distachyon</name>
    <name type="common">Purple false brome</name>
    <name type="synonym">Trachynia distachya</name>
    <dbReference type="NCBI Taxonomy" id="15368"/>
    <lineage>
        <taxon>Eukaryota</taxon>
        <taxon>Viridiplantae</taxon>
        <taxon>Streptophyta</taxon>
        <taxon>Embryophyta</taxon>
        <taxon>Tracheophyta</taxon>
        <taxon>Spermatophyta</taxon>
        <taxon>Magnoliopsida</taxon>
        <taxon>Liliopsida</taxon>
        <taxon>Poales</taxon>
        <taxon>Poaceae</taxon>
        <taxon>BOP clade</taxon>
        <taxon>Pooideae</taxon>
        <taxon>Stipodae</taxon>
        <taxon>Brachypodieae</taxon>
        <taxon>Brachypodium</taxon>
    </lineage>
</organism>
<accession>A0A2K2CM59</accession>
<dbReference type="Gramene" id="PNT63112">
    <property type="protein sequence ID" value="PNT63112"/>
    <property type="gene ID" value="BRADI_4g11557v3"/>
</dbReference>
<dbReference type="Proteomes" id="UP000008810">
    <property type="component" value="Chromosome 4"/>
</dbReference>
<evidence type="ECO:0000313" key="2">
    <source>
        <dbReference type="EMBL" id="PNT63112.1"/>
    </source>
</evidence>
<sequence>VPVFRNLSPFPFPDPPLLDPLPLCVACAPPPTSHRRRLLPSPWRGASHLLPSRCRCRAFRPRRRLRLRPRCRHPRAPLASPPPPPAPPLPPAGFGPPPTTPRPDREAPALLKPHHAWPWPPPAPEYLEVREKQYDELMRRILPPKHQHSKI</sequence>